<name>A0A2V4NMP4_9ACTN</name>
<dbReference type="RefSeq" id="WP_110667403.1">
    <property type="nucleotide sequence ID" value="NZ_PYBW01000027.1"/>
</dbReference>
<dbReference type="SMART" id="SM00829">
    <property type="entry name" value="PKS_ER"/>
    <property type="match status" value="1"/>
</dbReference>
<organism evidence="4 5">
    <name type="scientific">Streptomyces tateyamensis</name>
    <dbReference type="NCBI Taxonomy" id="565073"/>
    <lineage>
        <taxon>Bacteria</taxon>
        <taxon>Bacillati</taxon>
        <taxon>Actinomycetota</taxon>
        <taxon>Actinomycetes</taxon>
        <taxon>Kitasatosporales</taxon>
        <taxon>Streptomycetaceae</taxon>
        <taxon>Streptomyces</taxon>
    </lineage>
</organism>
<dbReference type="InterPro" id="IPR020843">
    <property type="entry name" value="ER"/>
</dbReference>
<dbReference type="OrthoDB" id="3727682at2"/>
<feature type="domain" description="Enoyl reductase (ER)" evidence="3">
    <location>
        <begin position="11"/>
        <end position="301"/>
    </location>
</feature>
<dbReference type="EMBL" id="PYBW01000027">
    <property type="protein sequence ID" value="PYC83792.1"/>
    <property type="molecule type" value="Genomic_DNA"/>
</dbReference>
<proteinExistence type="predicted"/>
<dbReference type="SUPFAM" id="SSF50129">
    <property type="entry name" value="GroES-like"/>
    <property type="match status" value="1"/>
</dbReference>
<protein>
    <submittedName>
        <fullName evidence="4">Alcohol dehydrogenase</fullName>
    </submittedName>
</protein>
<evidence type="ECO:0000256" key="1">
    <source>
        <dbReference type="ARBA" id="ARBA00022857"/>
    </source>
</evidence>
<dbReference type="InterPro" id="IPR011032">
    <property type="entry name" value="GroES-like_sf"/>
</dbReference>
<dbReference type="Pfam" id="PF08240">
    <property type="entry name" value="ADH_N"/>
    <property type="match status" value="1"/>
</dbReference>
<dbReference type="GO" id="GO:0003960">
    <property type="term" value="F:quinone reductase (NADPH) activity"/>
    <property type="evidence" value="ECO:0007669"/>
    <property type="project" value="TreeGrafter"/>
</dbReference>
<dbReference type="InterPro" id="IPR036291">
    <property type="entry name" value="NAD(P)-bd_dom_sf"/>
</dbReference>
<evidence type="ECO:0000313" key="5">
    <source>
        <dbReference type="Proteomes" id="UP000248039"/>
    </source>
</evidence>
<accession>A0A2V4NMP4</accession>
<dbReference type="SUPFAM" id="SSF51735">
    <property type="entry name" value="NAD(P)-binding Rossmann-fold domains"/>
    <property type="match status" value="1"/>
</dbReference>
<reference evidence="4 5" key="1">
    <citation type="submission" date="2018-03" db="EMBL/GenBank/DDBJ databases">
        <title>Bioinformatic expansion and discovery of thiopeptide antibiotics.</title>
        <authorList>
            <person name="Schwalen C.J."/>
            <person name="Hudson G.A."/>
            <person name="Mitchell D.A."/>
        </authorList>
    </citation>
    <scope>NUCLEOTIDE SEQUENCE [LARGE SCALE GENOMIC DNA]</scope>
    <source>
        <strain evidence="4 5">ATCC 21389</strain>
    </source>
</reference>
<dbReference type="GO" id="GO:0035925">
    <property type="term" value="F:mRNA 3'-UTR AU-rich region binding"/>
    <property type="evidence" value="ECO:0007669"/>
    <property type="project" value="TreeGrafter"/>
</dbReference>
<dbReference type="PANTHER" id="PTHR48106:SF13">
    <property type="entry name" value="QUINONE OXIDOREDUCTASE-RELATED"/>
    <property type="match status" value="1"/>
</dbReference>
<dbReference type="CDD" id="cd05289">
    <property type="entry name" value="MDR_like_2"/>
    <property type="match status" value="1"/>
</dbReference>
<dbReference type="Gene3D" id="3.40.50.720">
    <property type="entry name" value="NAD(P)-binding Rossmann-like Domain"/>
    <property type="match status" value="1"/>
</dbReference>
<dbReference type="Proteomes" id="UP000248039">
    <property type="component" value="Unassembled WGS sequence"/>
</dbReference>
<dbReference type="Gene3D" id="3.90.180.10">
    <property type="entry name" value="Medium-chain alcohol dehydrogenases, catalytic domain"/>
    <property type="match status" value="1"/>
</dbReference>
<keyword evidence="5" id="KW-1185">Reference proteome</keyword>
<comment type="caution">
    <text evidence="4">The sequence shown here is derived from an EMBL/GenBank/DDBJ whole genome shotgun (WGS) entry which is preliminary data.</text>
</comment>
<dbReference type="PANTHER" id="PTHR48106">
    <property type="entry name" value="QUINONE OXIDOREDUCTASE PIG3-RELATED"/>
    <property type="match status" value="1"/>
</dbReference>
<keyword evidence="2" id="KW-0560">Oxidoreductase</keyword>
<evidence type="ECO:0000256" key="2">
    <source>
        <dbReference type="ARBA" id="ARBA00023002"/>
    </source>
</evidence>
<gene>
    <name evidence="4" type="ORF">C7C46_08580</name>
</gene>
<dbReference type="InterPro" id="IPR013154">
    <property type="entry name" value="ADH-like_N"/>
</dbReference>
<evidence type="ECO:0000259" key="3">
    <source>
        <dbReference type="SMART" id="SM00829"/>
    </source>
</evidence>
<sequence length="304" mass="31161">MVQAVVFERYGGAEVLQLAELPEPVAGQGEVRVRVRAAGVNPIDCKIRRGEFSGGQPAAGLRTLGNEFAGVVDAVGPGVTDFAVGDEVIGFASANAYTESLAVPADQLTAKPAALGWEPAGALSAVGQTAHNSLEELKVAAGETLLVHAAAGGVGTVAVQLAVQRGATVIGTASERNHAYLRSLGAVPVSYGPGLEERVRELAPGGVDAAFDCIGGEAIAVSVALVEERDRIGTIVDQQLAEQFGVRRLRGVRSAATLRMIAEQVADGRLVIPIAAAYPLAEAAAAHREVETGHVRGKVVLTVG</sequence>
<keyword evidence="1" id="KW-0521">NADP</keyword>
<dbReference type="Pfam" id="PF13602">
    <property type="entry name" value="ADH_zinc_N_2"/>
    <property type="match status" value="1"/>
</dbReference>
<dbReference type="AlphaFoldDB" id="A0A2V4NMP4"/>
<evidence type="ECO:0000313" key="4">
    <source>
        <dbReference type="EMBL" id="PYC83792.1"/>
    </source>
</evidence>
<dbReference type="GO" id="GO:0005829">
    <property type="term" value="C:cytosol"/>
    <property type="evidence" value="ECO:0007669"/>
    <property type="project" value="TreeGrafter"/>
</dbReference>
<dbReference type="GO" id="GO:0070402">
    <property type="term" value="F:NADPH binding"/>
    <property type="evidence" value="ECO:0007669"/>
    <property type="project" value="TreeGrafter"/>
</dbReference>